<dbReference type="Gene3D" id="3.30.40.10">
    <property type="entry name" value="Zinc/RING finger domain, C3HC4 (zinc finger)"/>
    <property type="match status" value="1"/>
</dbReference>
<dbReference type="InterPro" id="IPR037922">
    <property type="entry name" value="MSL2"/>
</dbReference>
<dbReference type="InterPro" id="IPR017907">
    <property type="entry name" value="Znf_RING_CS"/>
</dbReference>
<reference evidence="6 7" key="1">
    <citation type="submission" date="2024-04" db="EMBL/GenBank/DDBJ databases">
        <authorList>
            <person name="Rising A."/>
            <person name="Reimegard J."/>
            <person name="Sonavane S."/>
            <person name="Akerstrom W."/>
            <person name="Nylinder S."/>
            <person name="Hedman E."/>
            <person name="Kallberg Y."/>
        </authorList>
    </citation>
    <scope>NUCLEOTIDE SEQUENCE [LARGE SCALE GENOMIC DNA]</scope>
</reference>
<organism evidence="6 7">
    <name type="scientific">Larinioides sclopetarius</name>
    <dbReference type="NCBI Taxonomy" id="280406"/>
    <lineage>
        <taxon>Eukaryota</taxon>
        <taxon>Metazoa</taxon>
        <taxon>Ecdysozoa</taxon>
        <taxon>Arthropoda</taxon>
        <taxon>Chelicerata</taxon>
        <taxon>Arachnida</taxon>
        <taxon>Araneae</taxon>
        <taxon>Araneomorphae</taxon>
        <taxon>Entelegynae</taxon>
        <taxon>Araneoidea</taxon>
        <taxon>Araneidae</taxon>
        <taxon>Larinioides</taxon>
    </lineage>
</organism>
<evidence type="ECO:0000313" key="7">
    <source>
        <dbReference type="Proteomes" id="UP001497382"/>
    </source>
</evidence>
<keyword evidence="7" id="KW-1185">Reference proteome</keyword>
<dbReference type="PROSITE" id="PS00518">
    <property type="entry name" value="ZF_RING_1"/>
    <property type="match status" value="1"/>
</dbReference>
<keyword evidence="1" id="KW-0479">Metal-binding</keyword>
<keyword evidence="2" id="KW-0863">Zinc-finger</keyword>
<dbReference type="GO" id="GO:0061630">
    <property type="term" value="F:ubiquitin protein ligase activity"/>
    <property type="evidence" value="ECO:0007669"/>
    <property type="project" value="InterPro"/>
</dbReference>
<comment type="similarity">
    <text evidence="4">Belongs to the MSL2 family.</text>
</comment>
<dbReference type="GO" id="GO:0072487">
    <property type="term" value="C:MSL complex"/>
    <property type="evidence" value="ECO:0007669"/>
    <property type="project" value="UniProtKB-UniRule"/>
</dbReference>
<dbReference type="Pfam" id="PF16682">
    <property type="entry name" value="MSL2-CXC"/>
    <property type="match status" value="1"/>
</dbReference>
<dbReference type="PANTHER" id="PTHR16048">
    <property type="entry name" value="MSL2-RELATED"/>
    <property type="match status" value="1"/>
</dbReference>
<dbReference type="SMART" id="SM01114">
    <property type="entry name" value="CXC"/>
    <property type="match status" value="1"/>
</dbReference>
<keyword evidence="3" id="KW-0862">Zinc</keyword>
<dbReference type="EMBL" id="CAXIEN010000063">
    <property type="protein sequence ID" value="CAL1272757.1"/>
    <property type="molecule type" value="Genomic_DNA"/>
</dbReference>
<dbReference type="Proteomes" id="UP001497382">
    <property type="component" value="Unassembled WGS sequence"/>
</dbReference>
<dbReference type="InterPro" id="IPR032043">
    <property type="entry name" value="Msl2_Znf-RING"/>
</dbReference>
<gene>
    <name evidence="6" type="ORF">LARSCL_LOCUS6570</name>
</gene>
<dbReference type="CDD" id="cd13122">
    <property type="entry name" value="MSL2_CXC"/>
    <property type="match status" value="1"/>
</dbReference>
<dbReference type="PROSITE" id="PS52051">
    <property type="entry name" value="CXC_MSL2"/>
    <property type="match status" value="1"/>
</dbReference>
<dbReference type="PANTHER" id="PTHR16048:SF3">
    <property type="entry name" value="E3 UBIQUITIN-PROTEIN LIGASE MSL2"/>
    <property type="match status" value="1"/>
</dbReference>
<evidence type="ECO:0000256" key="2">
    <source>
        <dbReference type="ARBA" id="ARBA00022771"/>
    </source>
</evidence>
<dbReference type="Pfam" id="PF16685">
    <property type="entry name" value="zf-RING_10"/>
    <property type="match status" value="1"/>
</dbReference>
<accession>A0AAV1ZLS5</accession>
<proteinExistence type="inferred from homology"/>
<dbReference type="AlphaFoldDB" id="A0AAV1ZLS5"/>
<keyword evidence="4" id="KW-0539">Nucleus</keyword>
<evidence type="ECO:0000256" key="1">
    <source>
        <dbReference type="ARBA" id="ARBA00022723"/>
    </source>
</evidence>
<comment type="caution">
    <text evidence="6">The sequence shown here is derived from an EMBL/GenBank/DDBJ whole genome shotgun (WGS) entry which is preliminary data.</text>
</comment>
<dbReference type="InterPro" id="IPR033467">
    <property type="entry name" value="Tesmin/TSO1-like_CXC"/>
</dbReference>
<evidence type="ECO:0000256" key="4">
    <source>
        <dbReference type="PROSITE-ProRule" id="PRU01396"/>
    </source>
</evidence>
<evidence type="ECO:0000259" key="5">
    <source>
        <dbReference type="PROSITE" id="PS52051"/>
    </source>
</evidence>
<dbReference type="InterPro" id="IPR013083">
    <property type="entry name" value="Znf_RING/FYVE/PHD"/>
</dbReference>
<sequence>MILNLREGEDVSWVPIYESFCDLRESLLCGVCRKLTVVPYQRFTDHCSHNVCRDCLGGRLQVPCIWCADDKNFEDNVQLRILLQCYKNMCKFIMSCDFFRNSLLSDMSLPKLNFITMVTEGSKLDDDYHYTSTHRLFGKRLRLLFNAEPENTQNVNGRKTVYRLRLNHDKAALKNNMQENCSDSEKHSSFTGGLSSYLLQKSYMAQRQRNCHCGITTVHHRKLTCRGQRCPCFVAGRACFNCRCRGCRNPQKFRSGPTRFQKYRAQSKVMHDMNGIEDQAKTADQVLVNSSDD</sequence>
<evidence type="ECO:0000256" key="3">
    <source>
        <dbReference type="ARBA" id="ARBA00022833"/>
    </source>
</evidence>
<keyword evidence="4" id="KW-0158">Chromosome</keyword>
<dbReference type="InterPro" id="IPR032049">
    <property type="entry name" value="Msl2-CXC"/>
</dbReference>
<dbReference type="GO" id="GO:0008270">
    <property type="term" value="F:zinc ion binding"/>
    <property type="evidence" value="ECO:0007669"/>
    <property type="project" value="UniProtKB-KW"/>
</dbReference>
<protein>
    <recommendedName>
        <fullName evidence="5">CXC MSL2-type domain-containing protein</fullName>
    </recommendedName>
</protein>
<evidence type="ECO:0000313" key="6">
    <source>
        <dbReference type="EMBL" id="CAL1272757.1"/>
    </source>
</evidence>
<dbReference type="GO" id="GO:0016567">
    <property type="term" value="P:protein ubiquitination"/>
    <property type="evidence" value="ECO:0007669"/>
    <property type="project" value="TreeGrafter"/>
</dbReference>
<feature type="domain" description="CXC MSL2-type" evidence="5">
    <location>
        <begin position="206"/>
        <end position="257"/>
    </location>
</feature>
<name>A0AAV1ZLS5_9ARAC</name>